<comment type="caution">
    <text evidence="2">The sequence shown here is derived from an EMBL/GenBank/DDBJ whole genome shotgun (WGS) entry which is preliminary data.</text>
</comment>
<keyword evidence="3" id="KW-1185">Reference proteome</keyword>
<dbReference type="InterPro" id="IPR036390">
    <property type="entry name" value="WH_DNA-bd_sf"/>
</dbReference>
<dbReference type="SUPFAM" id="SSF46785">
    <property type="entry name" value="Winged helix' DNA-binding domain"/>
    <property type="match status" value="1"/>
</dbReference>
<evidence type="ECO:0000259" key="1">
    <source>
        <dbReference type="PROSITE" id="PS50995"/>
    </source>
</evidence>
<dbReference type="Proteomes" id="UP000295447">
    <property type="component" value="Unassembled WGS sequence"/>
</dbReference>
<accession>A0A4R8A0C2</accession>
<protein>
    <submittedName>
        <fullName evidence="2">DNA-binding MarR family transcriptional regulator</fullName>
    </submittedName>
</protein>
<dbReference type="PROSITE" id="PS50995">
    <property type="entry name" value="HTH_MARR_2"/>
    <property type="match status" value="1"/>
</dbReference>
<dbReference type="PANTHER" id="PTHR33164:SF106">
    <property type="entry name" value="TRANSCRIPTIONAL REGULATORY PROTEIN"/>
    <property type="match status" value="1"/>
</dbReference>
<dbReference type="Gene3D" id="1.10.10.10">
    <property type="entry name" value="Winged helix-like DNA-binding domain superfamily/Winged helix DNA-binding domain"/>
    <property type="match status" value="1"/>
</dbReference>
<dbReference type="AlphaFoldDB" id="A0A4R8A0C2"/>
<dbReference type="RefSeq" id="WP_134119004.1">
    <property type="nucleotide sequence ID" value="NZ_SODF01000001.1"/>
</dbReference>
<dbReference type="GO" id="GO:0006950">
    <property type="term" value="P:response to stress"/>
    <property type="evidence" value="ECO:0007669"/>
    <property type="project" value="TreeGrafter"/>
</dbReference>
<reference evidence="2 3" key="1">
    <citation type="submission" date="2019-03" db="EMBL/GenBank/DDBJ databases">
        <title>Genomic Encyclopedia of Type Strains, Phase III (KMG-III): the genomes of soil and plant-associated and newly described type strains.</title>
        <authorList>
            <person name="Whitman W."/>
        </authorList>
    </citation>
    <scope>NUCLEOTIDE SEQUENCE [LARGE SCALE GENOMIC DNA]</scope>
    <source>
        <strain evidence="2 3">VKM Ac-2570</strain>
    </source>
</reference>
<evidence type="ECO:0000313" key="3">
    <source>
        <dbReference type="Proteomes" id="UP000295447"/>
    </source>
</evidence>
<organism evidence="2 3">
    <name type="scientific">Kribbella kalugense</name>
    <dbReference type="NCBI Taxonomy" id="2512221"/>
    <lineage>
        <taxon>Bacteria</taxon>
        <taxon>Bacillati</taxon>
        <taxon>Actinomycetota</taxon>
        <taxon>Actinomycetes</taxon>
        <taxon>Propionibacteriales</taxon>
        <taxon>Kribbellaceae</taxon>
        <taxon>Kribbella</taxon>
    </lineage>
</organism>
<dbReference type="InterPro" id="IPR039422">
    <property type="entry name" value="MarR/SlyA-like"/>
</dbReference>
<dbReference type="GO" id="GO:0003700">
    <property type="term" value="F:DNA-binding transcription factor activity"/>
    <property type="evidence" value="ECO:0007669"/>
    <property type="project" value="InterPro"/>
</dbReference>
<dbReference type="OrthoDB" id="8129006at2"/>
<dbReference type="Pfam" id="PF01047">
    <property type="entry name" value="MarR"/>
    <property type="match status" value="1"/>
</dbReference>
<proteinExistence type="predicted"/>
<feature type="domain" description="HTH marR-type" evidence="1">
    <location>
        <begin position="1"/>
        <end position="142"/>
    </location>
</feature>
<gene>
    <name evidence="2" type="ORF">EV650_2807</name>
</gene>
<name>A0A4R8A0C2_9ACTN</name>
<keyword evidence="2" id="KW-0238">DNA-binding</keyword>
<dbReference type="SMART" id="SM00347">
    <property type="entry name" value="HTH_MARR"/>
    <property type="match status" value="1"/>
</dbReference>
<dbReference type="EMBL" id="SODF01000001">
    <property type="protein sequence ID" value="TDW23947.1"/>
    <property type="molecule type" value="Genomic_DNA"/>
</dbReference>
<sequence length="166" mass="18057">MARTSRRDAQERVLAALPGWVNAMSQLNRLIAERIGVAASDLDCLHVLNQHGPATAAELARSVGLTPGSVSRMIDRLDAAGCITRTNDPQDRRRVLIEPTGDGLARIAAYYEGLTARAHDDLAVFQPQALNTLLEFIERSQRSAVDELTGLRQGHPAAPPTDQEKQ</sequence>
<dbReference type="PANTHER" id="PTHR33164">
    <property type="entry name" value="TRANSCRIPTIONAL REGULATOR, MARR FAMILY"/>
    <property type="match status" value="1"/>
</dbReference>
<dbReference type="InterPro" id="IPR036388">
    <property type="entry name" value="WH-like_DNA-bd_sf"/>
</dbReference>
<dbReference type="InterPro" id="IPR000835">
    <property type="entry name" value="HTH_MarR-typ"/>
</dbReference>
<dbReference type="GO" id="GO:0003677">
    <property type="term" value="F:DNA binding"/>
    <property type="evidence" value="ECO:0007669"/>
    <property type="project" value="UniProtKB-KW"/>
</dbReference>
<dbReference type="PRINTS" id="PR00598">
    <property type="entry name" value="HTHMARR"/>
</dbReference>
<evidence type="ECO:0000313" key="2">
    <source>
        <dbReference type="EMBL" id="TDW23947.1"/>
    </source>
</evidence>